<evidence type="ECO:0000313" key="3">
    <source>
        <dbReference type="Proteomes" id="UP000518887"/>
    </source>
</evidence>
<dbReference type="GO" id="GO:0002161">
    <property type="term" value="F:aminoacyl-tRNA deacylase activity"/>
    <property type="evidence" value="ECO:0007669"/>
    <property type="project" value="InterPro"/>
</dbReference>
<proteinExistence type="predicted"/>
<dbReference type="InterPro" id="IPR007214">
    <property type="entry name" value="YbaK/aa-tRNA-synth-assoc-dom"/>
</dbReference>
<organism evidence="2 3">
    <name type="scientific">Treponema ruminis</name>
    <dbReference type="NCBI Taxonomy" id="744515"/>
    <lineage>
        <taxon>Bacteria</taxon>
        <taxon>Pseudomonadati</taxon>
        <taxon>Spirochaetota</taxon>
        <taxon>Spirochaetia</taxon>
        <taxon>Spirochaetales</taxon>
        <taxon>Treponemataceae</taxon>
        <taxon>Treponema</taxon>
    </lineage>
</organism>
<dbReference type="Proteomes" id="UP000518887">
    <property type="component" value="Unassembled WGS sequence"/>
</dbReference>
<reference evidence="2 3" key="1">
    <citation type="submission" date="2020-08" db="EMBL/GenBank/DDBJ databases">
        <title>Genomic Encyclopedia of Type Strains, Phase IV (KMG-IV): sequencing the most valuable type-strain genomes for metagenomic binning, comparative biology and taxonomic classification.</title>
        <authorList>
            <person name="Goeker M."/>
        </authorList>
    </citation>
    <scope>NUCLEOTIDE SEQUENCE [LARGE SCALE GENOMIC DNA]</scope>
    <source>
        <strain evidence="2 3">DSM 103462</strain>
    </source>
</reference>
<dbReference type="CDD" id="cd04333">
    <property type="entry name" value="ProX_deacylase"/>
    <property type="match status" value="1"/>
</dbReference>
<dbReference type="RefSeq" id="WP_184660273.1">
    <property type="nucleotide sequence ID" value="NZ_CP031518.1"/>
</dbReference>
<dbReference type="PANTHER" id="PTHR30411">
    <property type="entry name" value="CYTOPLASMIC PROTEIN"/>
    <property type="match status" value="1"/>
</dbReference>
<dbReference type="SUPFAM" id="SSF55826">
    <property type="entry name" value="YbaK/ProRS associated domain"/>
    <property type="match status" value="1"/>
</dbReference>
<comment type="caution">
    <text evidence="2">The sequence shown here is derived from an EMBL/GenBank/DDBJ whole genome shotgun (WGS) entry which is preliminary data.</text>
</comment>
<keyword evidence="3" id="KW-1185">Reference proteome</keyword>
<sequence length="177" mass="19726">MINEKVLDFLKAKGYADRLTEHKETIDTVEHAAQQIGCSEAEIAKTLSFIVDEKPVIVVMAGDGRVNYSKFKAQFHVKPSMIQRDQVEAIIGFAPGGVCPFNVPKEIPVWLDVSMKRFEYVHPAGGNSFTSVKLTPSELEEVSGATGWCDVCKGWEEKKQSDFTTPQSFAMYLQYGL</sequence>
<name>A0A7W8GAC0_9SPIR</name>
<dbReference type="InterPro" id="IPR036754">
    <property type="entry name" value="YbaK/aa-tRNA-synt-asso_dom_sf"/>
</dbReference>
<gene>
    <name evidence="2" type="ORF">HNP76_002121</name>
</gene>
<dbReference type="EMBL" id="JACHFQ010000006">
    <property type="protein sequence ID" value="MBB5226740.1"/>
    <property type="molecule type" value="Genomic_DNA"/>
</dbReference>
<evidence type="ECO:0000313" key="2">
    <source>
        <dbReference type="EMBL" id="MBB5226740.1"/>
    </source>
</evidence>
<dbReference type="Gene3D" id="3.90.960.10">
    <property type="entry name" value="YbaK/aminoacyl-tRNA synthetase-associated domain"/>
    <property type="match status" value="1"/>
</dbReference>
<evidence type="ECO:0000259" key="1">
    <source>
        <dbReference type="Pfam" id="PF04073"/>
    </source>
</evidence>
<dbReference type="Pfam" id="PF04073">
    <property type="entry name" value="tRNA_edit"/>
    <property type="match status" value="1"/>
</dbReference>
<feature type="domain" description="YbaK/aminoacyl-tRNA synthetase-associated" evidence="1">
    <location>
        <begin position="24"/>
        <end position="140"/>
    </location>
</feature>
<dbReference type="PANTHER" id="PTHR30411:SF1">
    <property type="entry name" value="CYTOPLASMIC PROTEIN"/>
    <property type="match status" value="1"/>
</dbReference>
<accession>A0A7W8GAC0</accession>
<protein>
    <submittedName>
        <fullName evidence="2">Prolyl-tRNA editing enzyme YbaK/EbsC (Cys-tRNA(Pro) deacylase)</fullName>
    </submittedName>
</protein>
<dbReference type="AlphaFoldDB" id="A0A7W8GAC0"/>